<dbReference type="InterPro" id="IPR036388">
    <property type="entry name" value="WH-like_DNA-bd_sf"/>
</dbReference>
<dbReference type="InterPro" id="IPR000835">
    <property type="entry name" value="HTH_MarR-typ"/>
</dbReference>
<comment type="caution">
    <text evidence="2">The sequence shown here is derived from an EMBL/GenBank/DDBJ whole genome shotgun (WGS) entry which is preliminary data.</text>
</comment>
<dbReference type="PANTHER" id="PTHR33164">
    <property type="entry name" value="TRANSCRIPTIONAL REGULATOR, MARR FAMILY"/>
    <property type="match status" value="1"/>
</dbReference>
<dbReference type="InterPro" id="IPR036390">
    <property type="entry name" value="WH_DNA-bd_sf"/>
</dbReference>
<dbReference type="SMART" id="SM00347">
    <property type="entry name" value="HTH_MARR"/>
    <property type="match status" value="1"/>
</dbReference>
<dbReference type="SUPFAM" id="SSF46785">
    <property type="entry name" value="Winged helix' DNA-binding domain"/>
    <property type="match status" value="1"/>
</dbReference>
<proteinExistence type="predicted"/>
<keyword evidence="3" id="KW-1185">Reference proteome</keyword>
<dbReference type="PANTHER" id="PTHR33164:SF43">
    <property type="entry name" value="HTH-TYPE TRANSCRIPTIONAL REPRESSOR YETL"/>
    <property type="match status" value="1"/>
</dbReference>
<organism evidence="2 3">
    <name type="scientific">Tsukamurella soli</name>
    <dbReference type="NCBI Taxonomy" id="644556"/>
    <lineage>
        <taxon>Bacteria</taxon>
        <taxon>Bacillati</taxon>
        <taxon>Actinomycetota</taxon>
        <taxon>Actinomycetes</taxon>
        <taxon>Mycobacteriales</taxon>
        <taxon>Tsukamurellaceae</taxon>
        <taxon>Tsukamurella</taxon>
    </lineage>
</organism>
<dbReference type="RefSeq" id="WP_344990300.1">
    <property type="nucleotide sequence ID" value="NZ_BAABFR010000004.1"/>
</dbReference>
<feature type="domain" description="HTH marR-type" evidence="1">
    <location>
        <begin position="19"/>
        <end position="178"/>
    </location>
</feature>
<evidence type="ECO:0000313" key="2">
    <source>
        <dbReference type="EMBL" id="GAA4384347.1"/>
    </source>
</evidence>
<evidence type="ECO:0000259" key="1">
    <source>
        <dbReference type="PROSITE" id="PS50995"/>
    </source>
</evidence>
<dbReference type="Gene3D" id="1.10.10.10">
    <property type="entry name" value="Winged helix-like DNA-binding domain superfamily/Winged helix DNA-binding domain"/>
    <property type="match status" value="1"/>
</dbReference>
<dbReference type="PROSITE" id="PS50995">
    <property type="entry name" value="HTH_MARR_2"/>
    <property type="match status" value="1"/>
</dbReference>
<evidence type="ECO:0000313" key="3">
    <source>
        <dbReference type="Proteomes" id="UP001500635"/>
    </source>
</evidence>
<reference evidence="3" key="1">
    <citation type="journal article" date="2019" name="Int. J. Syst. Evol. Microbiol.">
        <title>The Global Catalogue of Microorganisms (GCM) 10K type strain sequencing project: providing services to taxonomists for standard genome sequencing and annotation.</title>
        <authorList>
            <consortium name="The Broad Institute Genomics Platform"/>
            <consortium name="The Broad Institute Genome Sequencing Center for Infectious Disease"/>
            <person name="Wu L."/>
            <person name="Ma J."/>
        </authorList>
    </citation>
    <scope>NUCLEOTIDE SEQUENCE [LARGE SCALE GENOMIC DNA]</scope>
    <source>
        <strain evidence="3">JCM 17688</strain>
    </source>
</reference>
<name>A0ABP8J3G5_9ACTN</name>
<sequence>MPSRIDARALTGAKSNRAVIDLTLRLLITSKQKGAMIDGICGRCQNCRRTSVRREQIILGFPLEEPILEAVGLSMWEYVIVGELATGTAISQVELSRRTGRDPTRLGKHLDALADRGVIGREKSADGRQHTVRLTDAGQAMHDRAKRTIRAAEDEFLRATLPDEDAIRLRRLIAALAGD</sequence>
<dbReference type="InterPro" id="IPR039422">
    <property type="entry name" value="MarR/SlyA-like"/>
</dbReference>
<dbReference type="Proteomes" id="UP001500635">
    <property type="component" value="Unassembled WGS sequence"/>
</dbReference>
<accession>A0ABP8J3G5</accession>
<protein>
    <recommendedName>
        <fullName evidence="1">HTH marR-type domain-containing protein</fullName>
    </recommendedName>
</protein>
<gene>
    <name evidence="2" type="ORF">GCM10023147_04680</name>
</gene>
<dbReference type="EMBL" id="BAABFR010000004">
    <property type="protein sequence ID" value="GAA4384347.1"/>
    <property type="molecule type" value="Genomic_DNA"/>
</dbReference>